<dbReference type="InterPro" id="IPR000048">
    <property type="entry name" value="IQ_motif_EF-hand-BS"/>
</dbReference>
<gene>
    <name evidence="2" type="primary">LOC107272967</name>
</gene>
<reference evidence="2" key="1">
    <citation type="submission" date="2025-08" db="UniProtKB">
        <authorList>
            <consortium name="RefSeq"/>
        </authorList>
    </citation>
    <scope>IDENTIFICATION</scope>
</reference>
<dbReference type="SMART" id="SM00015">
    <property type="entry name" value="IQ"/>
    <property type="match status" value="3"/>
</dbReference>
<keyword evidence="1" id="KW-1185">Reference proteome</keyword>
<evidence type="ECO:0000313" key="2">
    <source>
        <dbReference type="RefSeq" id="XP_015606174.1"/>
    </source>
</evidence>
<proteinExistence type="predicted"/>
<evidence type="ECO:0000313" key="1">
    <source>
        <dbReference type="Proteomes" id="UP000694920"/>
    </source>
</evidence>
<protein>
    <submittedName>
        <fullName evidence="2">Spermatogenesis-associated protein 17 isoform X1</fullName>
    </submittedName>
</protein>
<dbReference type="SUPFAM" id="SSF52540">
    <property type="entry name" value="P-loop containing nucleoside triphosphate hydrolases"/>
    <property type="match status" value="1"/>
</dbReference>
<organism evidence="1 2">
    <name type="scientific">Cephus cinctus</name>
    <name type="common">Wheat stem sawfly</name>
    <dbReference type="NCBI Taxonomy" id="211228"/>
    <lineage>
        <taxon>Eukaryota</taxon>
        <taxon>Metazoa</taxon>
        <taxon>Ecdysozoa</taxon>
        <taxon>Arthropoda</taxon>
        <taxon>Hexapoda</taxon>
        <taxon>Insecta</taxon>
        <taxon>Pterygota</taxon>
        <taxon>Neoptera</taxon>
        <taxon>Endopterygota</taxon>
        <taxon>Hymenoptera</taxon>
        <taxon>Cephoidea</taxon>
        <taxon>Cephidae</taxon>
        <taxon>Cephus</taxon>
    </lineage>
</organism>
<dbReference type="Gene3D" id="1.20.5.190">
    <property type="match status" value="1"/>
</dbReference>
<dbReference type="KEGG" id="ccin:107272967"/>
<dbReference type="Pfam" id="PF00612">
    <property type="entry name" value="IQ"/>
    <property type="match status" value="3"/>
</dbReference>
<dbReference type="AlphaFoldDB" id="A0AAJ7FSL9"/>
<dbReference type="InterPro" id="IPR027417">
    <property type="entry name" value="P-loop_NTPase"/>
</dbReference>
<accession>A0AAJ7FSL9</accession>
<dbReference type="GeneID" id="107272967"/>
<name>A0AAJ7FSL9_CEPCN</name>
<dbReference type="Proteomes" id="UP000694920">
    <property type="component" value="Unplaced"/>
</dbReference>
<sequence length="384" mass="46202">MASVIALKNDKCKFENEVRNREQEAEFMRRILFMAARKIQAWFRGILTRNHIRSLHERVTTIQRHWRGYRGRVYAEFYLVESVVTSWKQYYDTMAGKIQAVWRGYWVRKNAMDIGKFRQWLDYVYKKNNETVEQMRKFRESELENARKVTEYESMLWILYILFKLHHLLGTKQRPGVMSRIEKNKFISVEKMMQCLEYSLYNKKKREDNCCCEESIDPPLMLKGTRLERCEKEIREFEKKLRAGKIPIYRSAFYTLIIILISVDNYLGILGQSYEEDEKILQNIRRPNDKMPKGKNQKKPAKKIGCSKDDKLRLPVEKYKPIKEQFPRIRPPRDKNKELSGDFKLIIKPNEVYETICKMECGFNRLHITCPIHQEEMSILNMYQ</sequence>
<dbReference type="RefSeq" id="XP_015606174.1">
    <property type="nucleotide sequence ID" value="XM_015750688.2"/>
</dbReference>
<dbReference type="PROSITE" id="PS50096">
    <property type="entry name" value="IQ"/>
    <property type="match status" value="2"/>
</dbReference>